<sequence>MALTVGRDKAIEYIVQEALDEVKCRLNSGVDLFGGSKNRLGKIKDSLEDIHDFIVIAEQSPKVDRKLMKLLEKLQDAAFDAEELLKVYAIEDRRRSEGAADSMPVRNAMMNKVHKVVTYLSTAARALINRVRMPIKLKRLSERLEAIKAECHTFQLKEKVTNLDD</sequence>
<accession>A0ACC2LP02</accession>
<dbReference type="Proteomes" id="UP001234297">
    <property type="component" value="Chromosome 3"/>
</dbReference>
<proteinExistence type="predicted"/>
<comment type="caution">
    <text evidence="1">The sequence shown here is derived from an EMBL/GenBank/DDBJ whole genome shotgun (WGS) entry which is preliminary data.</text>
</comment>
<evidence type="ECO:0000313" key="1">
    <source>
        <dbReference type="EMBL" id="KAJ8635201.1"/>
    </source>
</evidence>
<organism evidence="1 2">
    <name type="scientific">Persea americana</name>
    <name type="common">Avocado</name>
    <dbReference type="NCBI Taxonomy" id="3435"/>
    <lineage>
        <taxon>Eukaryota</taxon>
        <taxon>Viridiplantae</taxon>
        <taxon>Streptophyta</taxon>
        <taxon>Embryophyta</taxon>
        <taxon>Tracheophyta</taxon>
        <taxon>Spermatophyta</taxon>
        <taxon>Magnoliopsida</taxon>
        <taxon>Magnoliidae</taxon>
        <taxon>Laurales</taxon>
        <taxon>Lauraceae</taxon>
        <taxon>Persea</taxon>
    </lineage>
</organism>
<name>A0ACC2LP02_PERAE</name>
<reference evidence="1 2" key="1">
    <citation type="journal article" date="2022" name="Hortic Res">
        <title>A haplotype resolved chromosomal level avocado genome allows analysis of novel avocado genes.</title>
        <authorList>
            <person name="Nath O."/>
            <person name="Fletcher S.J."/>
            <person name="Hayward A."/>
            <person name="Shaw L.M."/>
            <person name="Masouleh A.K."/>
            <person name="Furtado A."/>
            <person name="Henry R.J."/>
            <person name="Mitter N."/>
        </authorList>
    </citation>
    <scope>NUCLEOTIDE SEQUENCE [LARGE SCALE GENOMIC DNA]</scope>
    <source>
        <strain evidence="2">cv. Hass</strain>
    </source>
</reference>
<keyword evidence="2" id="KW-1185">Reference proteome</keyword>
<gene>
    <name evidence="1" type="ORF">MRB53_009468</name>
</gene>
<protein>
    <submittedName>
        <fullName evidence="1">Uncharacterized protein</fullName>
    </submittedName>
</protein>
<evidence type="ECO:0000313" key="2">
    <source>
        <dbReference type="Proteomes" id="UP001234297"/>
    </source>
</evidence>
<dbReference type="EMBL" id="CM056811">
    <property type="protein sequence ID" value="KAJ8635201.1"/>
    <property type="molecule type" value="Genomic_DNA"/>
</dbReference>